<accession>A0A3M7TAU0</accession>
<evidence type="ECO:0000313" key="1">
    <source>
        <dbReference type="EMBL" id="RNA45008.1"/>
    </source>
</evidence>
<dbReference type="AlphaFoldDB" id="A0A3M7TAU0"/>
<sequence>MNVKNLKLETKWLLKKSKRQSLAHKSNLFVIKQAEKFGKFFFDWLPVPVKNSEKYQKSCKNLELQLNMNDHASLKHMHLLFNWSEFN</sequence>
<evidence type="ECO:0000313" key="2">
    <source>
        <dbReference type="Proteomes" id="UP000276133"/>
    </source>
</evidence>
<name>A0A3M7TAU0_BRAPC</name>
<feature type="non-terminal residue" evidence="1">
    <location>
        <position position="87"/>
    </location>
</feature>
<protein>
    <submittedName>
        <fullName evidence="1">Uncharacterized protein</fullName>
    </submittedName>
</protein>
<organism evidence="1 2">
    <name type="scientific">Brachionus plicatilis</name>
    <name type="common">Marine rotifer</name>
    <name type="synonym">Brachionus muelleri</name>
    <dbReference type="NCBI Taxonomy" id="10195"/>
    <lineage>
        <taxon>Eukaryota</taxon>
        <taxon>Metazoa</taxon>
        <taxon>Spiralia</taxon>
        <taxon>Gnathifera</taxon>
        <taxon>Rotifera</taxon>
        <taxon>Eurotatoria</taxon>
        <taxon>Monogononta</taxon>
        <taxon>Pseudotrocha</taxon>
        <taxon>Ploima</taxon>
        <taxon>Brachionidae</taxon>
        <taxon>Brachionus</taxon>
    </lineage>
</organism>
<keyword evidence="2" id="KW-1185">Reference proteome</keyword>
<reference evidence="1 2" key="1">
    <citation type="journal article" date="2018" name="Sci. Rep.">
        <title>Genomic signatures of local adaptation to the degree of environmental predictability in rotifers.</title>
        <authorList>
            <person name="Franch-Gras L."/>
            <person name="Hahn C."/>
            <person name="Garcia-Roger E.M."/>
            <person name="Carmona M.J."/>
            <person name="Serra M."/>
            <person name="Gomez A."/>
        </authorList>
    </citation>
    <scope>NUCLEOTIDE SEQUENCE [LARGE SCALE GENOMIC DNA]</scope>
    <source>
        <strain evidence="1">HYR1</strain>
    </source>
</reference>
<gene>
    <name evidence="1" type="ORF">BpHYR1_049878</name>
</gene>
<comment type="caution">
    <text evidence="1">The sequence shown here is derived from an EMBL/GenBank/DDBJ whole genome shotgun (WGS) entry which is preliminary data.</text>
</comment>
<dbReference type="Proteomes" id="UP000276133">
    <property type="component" value="Unassembled WGS sequence"/>
</dbReference>
<dbReference type="EMBL" id="REGN01000040">
    <property type="protein sequence ID" value="RNA45008.1"/>
    <property type="molecule type" value="Genomic_DNA"/>
</dbReference>
<proteinExistence type="predicted"/>